<dbReference type="PANTHER" id="PTHR47053:SF1">
    <property type="entry name" value="MUREIN DD-ENDOPEPTIDASE MEPH-RELATED"/>
    <property type="match status" value="1"/>
</dbReference>
<evidence type="ECO:0000259" key="8">
    <source>
        <dbReference type="PROSITE" id="PS51782"/>
    </source>
</evidence>
<dbReference type="RefSeq" id="WP_066245340.1">
    <property type="nucleotide sequence ID" value="NZ_LRFC01000038.1"/>
</dbReference>
<keyword evidence="2" id="KW-0645">Protease</keyword>
<dbReference type="GO" id="GO:0008234">
    <property type="term" value="F:cysteine-type peptidase activity"/>
    <property type="evidence" value="ECO:0007669"/>
    <property type="project" value="UniProtKB-KW"/>
</dbReference>
<feature type="domain" description="LysM" evidence="8">
    <location>
        <begin position="173"/>
        <end position="216"/>
    </location>
</feature>
<reference evidence="11" key="1">
    <citation type="submission" date="2016-01" db="EMBL/GenBank/DDBJ databases">
        <title>Draft genome of Chromobacterium sp. F49.</title>
        <authorList>
            <person name="Hong K.W."/>
        </authorList>
    </citation>
    <scope>NUCLEOTIDE SEQUENCE [LARGE SCALE GENOMIC DNA]</scope>
    <source>
        <strain evidence="11">P7IIIA</strain>
    </source>
</reference>
<dbReference type="Pfam" id="PF00877">
    <property type="entry name" value="NLPC_P60"/>
    <property type="match status" value="1"/>
</dbReference>
<evidence type="ECO:0000256" key="4">
    <source>
        <dbReference type="ARBA" id="ARBA00022737"/>
    </source>
</evidence>
<name>A0A165N181_9BACL</name>
<dbReference type="InterPro" id="IPR036779">
    <property type="entry name" value="LysM_dom_sf"/>
</dbReference>
<feature type="signal peptide" evidence="7">
    <location>
        <begin position="1"/>
        <end position="24"/>
    </location>
</feature>
<feature type="domain" description="LysM" evidence="8">
    <location>
        <begin position="249"/>
        <end position="292"/>
    </location>
</feature>
<accession>A0A165N181</accession>
<organism evidence="10 11">
    <name type="scientific">Fictibacillus phosphorivorans</name>
    <dbReference type="NCBI Taxonomy" id="1221500"/>
    <lineage>
        <taxon>Bacteria</taxon>
        <taxon>Bacillati</taxon>
        <taxon>Bacillota</taxon>
        <taxon>Bacilli</taxon>
        <taxon>Bacillales</taxon>
        <taxon>Fictibacillaceae</taxon>
        <taxon>Fictibacillus</taxon>
    </lineage>
</organism>
<dbReference type="CDD" id="cd00118">
    <property type="entry name" value="LysM"/>
    <property type="match status" value="2"/>
</dbReference>
<evidence type="ECO:0000256" key="2">
    <source>
        <dbReference type="ARBA" id="ARBA00022670"/>
    </source>
</evidence>
<comment type="caution">
    <text evidence="10">The sequence shown here is derived from an EMBL/GenBank/DDBJ whole genome shotgun (WGS) entry which is preliminary data.</text>
</comment>
<comment type="similarity">
    <text evidence="1">Belongs to the peptidase C40 family.</text>
</comment>
<keyword evidence="6" id="KW-0788">Thiol protease</keyword>
<evidence type="ECO:0000256" key="6">
    <source>
        <dbReference type="ARBA" id="ARBA00022807"/>
    </source>
</evidence>
<gene>
    <name evidence="10" type="ORF">AWM68_13980</name>
</gene>
<evidence type="ECO:0000259" key="9">
    <source>
        <dbReference type="PROSITE" id="PS51935"/>
    </source>
</evidence>
<keyword evidence="4" id="KW-0677">Repeat</keyword>
<dbReference type="AlphaFoldDB" id="A0A165N181"/>
<dbReference type="PANTHER" id="PTHR47053">
    <property type="entry name" value="MUREIN DD-ENDOPEPTIDASE MEPH-RELATED"/>
    <property type="match status" value="1"/>
</dbReference>
<dbReference type="InterPro" id="IPR000064">
    <property type="entry name" value="NLP_P60_dom"/>
</dbReference>
<keyword evidence="3 7" id="KW-0732">Signal</keyword>
<dbReference type="Gene3D" id="3.10.350.10">
    <property type="entry name" value="LysM domain"/>
    <property type="match status" value="2"/>
</dbReference>
<keyword evidence="11" id="KW-1185">Reference proteome</keyword>
<evidence type="ECO:0000256" key="7">
    <source>
        <dbReference type="SAM" id="SignalP"/>
    </source>
</evidence>
<dbReference type="SMART" id="SM00257">
    <property type="entry name" value="LysM"/>
    <property type="match status" value="2"/>
</dbReference>
<dbReference type="GO" id="GO:0006508">
    <property type="term" value="P:proteolysis"/>
    <property type="evidence" value="ECO:0007669"/>
    <property type="project" value="UniProtKB-KW"/>
</dbReference>
<dbReference type="OrthoDB" id="9813368at2"/>
<evidence type="ECO:0000313" key="10">
    <source>
        <dbReference type="EMBL" id="KZE64207.1"/>
    </source>
</evidence>
<proteinExistence type="inferred from homology"/>
<evidence type="ECO:0008006" key="12">
    <source>
        <dbReference type="Google" id="ProtNLM"/>
    </source>
</evidence>
<sequence length="294" mass="31296">MKKKILSIAVAAGVILSGGEFAHASLGDDIIKTGHKYLGTPYKYGSAFGNTRTFDCSSFTSYVFAQNGITIPRTSVGQASAGVAVSKANLQKGDLVFYDTDFDGRVNHAGIYAGNGKMLNAQSNGVAYTDAFSKYYWGARYITGRRVITQKATAAAAKKPIQAKPAASTGQGKVHKVQKGETLWSISKKYKTTVAAIQKLNNLKSTSLKVGQVLKISGQAPSIKKASTVKTAPIKKTTTVSIASTTKTISYTVKRGNSLWGISNSYGVSVNQIMKTNKLKSASIYPGQKLIISK</sequence>
<evidence type="ECO:0000313" key="11">
    <source>
        <dbReference type="Proteomes" id="UP000076567"/>
    </source>
</evidence>
<dbReference type="InterPro" id="IPR018392">
    <property type="entry name" value="LysM"/>
</dbReference>
<dbReference type="PROSITE" id="PS51935">
    <property type="entry name" value="NLPC_P60"/>
    <property type="match status" value="1"/>
</dbReference>
<dbReference type="InterPro" id="IPR051202">
    <property type="entry name" value="Peptidase_C40"/>
</dbReference>
<keyword evidence="5" id="KW-0378">Hydrolase</keyword>
<feature type="domain" description="NlpC/P60" evidence="9">
    <location>
        <begin position="24"/>
        <end position="148"/>
    </location>
</feature>
<protein>
    <recommendedName>
        <fullName evidence="12">LysM peptidoglycan-binding domain-containing protein</fullName>
    </recommendedName>
</protein>
<dbReference type="PROSITE" id="PS51782">
    <property type="entry name" value="LYSM"/>
    <property type="match status" value="2"/>
</dbReference>
<dbReference type="InterPro" id="IPR038765">
    <property type="entry name" value="Papain-like_cys_pep_sf"/>
</dbReference>
<dbReference type="EMBL" id="LRFC01000038">
    <property type="protein sequence ID" value="KZE64207.1"/>
    <property type="molecule type" value="Genomic_DNA"/>
</dbReference>
<dbReference type="SUPFAM" id="SSF54001">
    <property type="entry name" value="Cysteine proteinases"/>
    <property type="match status" value="1"/>
</dbReference>
<dbReference type="SUPFAM" id="SSF54106">
    <property type="entry name" value="LysM domain"/>
    <property type="match status" value="2"/>
</dbReference>
<dbReference type="Pfam" id="PF01476">
    <property type="entry name" value="LysM"/>
    <property type="match status" value="2"/>
</dbReference>
<dbReference type="Proteomes" id="UP000076567">
    <property type="component" value="Unassembled WGS sequence"/>
</dbReference>
<evidence type="ECO:0000256" key="5">
    <source>
        <dbReference type="ARBA" id="ARBA00022801"/>
    </source>
</evidence>
<dbReference type="Gene3D" id="3.90.1720.10">
    <property type="entry name" value="endopeptidase domain like (from Nostoc punctiforme)"/>
    <property type="match status" value="1"/>
</dbReference>
<feature type="chain" id="PRO_5007862816" description="LysM peptidoglycan-binding domain-containing protein" evidence="7">
    <location>
        <begin position="25"/>
        <end position="294"/>
    </location>
</feature>
<evidence type="ECO:0000256" key="3">
    <source>
        <dbReference type="ARBA" id="ARBA00022729"/>
    </source>
</evidence>
<evidence type="ECO:0000256" key="1">
    <source>
        <dbReference type="ARBA" id="ARBA00007074"/>
    </source>
</evidence>